<sequence>MKLTLFLLTTTLIASFASGQPVKLFMNDMRLTGHINKLNARQMAPPTTLGTLSPDGAAVEDPSLSSSTSPSGTADETIHYRNQGPADRVQFGKCIPLNKENGDSVKFGKFAKPASCYAYKDNLCENLAFPFPVLLPSNVELGNPFNVAAEFIGAYICRSLDNEPLLKPAMAALTPVSSLSQQVPQPAALDNSMGNVPPTN</sequence>
<reference evidence="3 4" key="1">
    <citation type="submission" date="2016-07" db="EMBL/GenBank/DDBJ databases">
        <title>Pervasive Adenine N6-methylation of Active Genes in Fungi.</title>
        <authorList>
            <consortium name="DOE Joint Genome Institute"/>
            <person name="Mondo S.J."/>
            <person name="Dannebaum R.O."/>
            <person name="Kuo R.C."/>
            <person name="Labutti K."/>
            <person name="Haridas S."/>
            <person name="Kuo A."/>
            <person name="Salamov A."/>
            <person name="Ahrendt S.R."/>
            <person name="Lipzen A."/>
            <person name="Sullivan W."/>
            <person name="Andreopoulos W.B."/>
            <person name="Clum A."/>
            <person name="Lindquist E."/>
            <person name="Daum C."/>
            <person name="Ramamoorthy G.K."/>
            <person name="Gryganskyi A."/>
            <person name="Culley D."/>
            <person name="Magnuson J.K."/>
            <person name="James T.Y."/>
            <person name="O'Malley M.A."/>
            <person name="Stajich J.E."/>
            <person name="Spatafora J.W."/>
            <person name="Visel A."/>
            <person name="Grigoriev I.V."/>
        </authorList>
    </citation>
    <scope>NUCLEOTIDE SEQUENCE [LARGE SCALE GENOMIC DNA]</scope>
    <source>
        <strain evidence="3 4">NRRL 1336</strain>
    </source>
</reference>
<gene>
    <name evidence="3" type="ORF">BCR42DRAFT_443808</name>
</gene>
<feature type="chain" id="PRO_5012891456" evidence="2">
    <location>
        <begin position="20"/>
        <end position="200"/>
    </location>
</feature>
<comment type="caution">
    <text evidence="3">The sequence shown here is derived from an EMBL/GenBank/DDBJ whole genome shotgun (WGS) entry which is preliminary data.</text>
</comment>
<dbReference type="Proteomes" id="UP000193560">
    <property type="component" value="Unassembled WGS sequence"/>
</dbReference>
<name>A0A1X2HY96_9FUNG</name>
<keyword evidence="2" id="KW-0732">Signal</keyword>
<dbReference type="AlphaFoldDB" id="A0A1X2HY96"/>
<evidence type="ECO:0000313" key="4">
    <source>
        <dbReference type="Proteomes" id="UP000193560"/>
    </source>
</evidence>
<accession>A0A1X2HY96</accession>
<evidence type="ECO:0000256" key="2">
    <source>
        <dbReference type="SAM" id="SignalP"/>
    </source>
</evidence>
<feature type="signal peptide" evidence="2">
    <location>
        <begin position="1"/>
        <end position="19"/>
    </location>
</feature>
<keyword evidence="4" id="KW-1185">Reference proteome</keyword>
<evidence type="ECO:0000313" key="3">
    <source>
        <dbReference type="EMBL" id="ORZ05203.1"/>
    </source>
</evidence>
<protein>
    <submittedName>
        <fullName evidence="3">Uncharacterized protein</fullName>
    </submittedName>
</protein>
<organism evidence="3 4">
    <name type="scientific">Absidia repens</name>
    <dbReference type="NCBI Taxonomy" id="90262"/>
    <lineage>
        <taxon>Eukaryota</taxon>
        <taxon>Fungi</taxon>
        <taxon>Fungi incertae sedis</taxon>
        <taxon>Mucoromycota</taxon>
        <taxon>Mucoromycotina</taxon>
        <taxon>Mucoromycetes</taxon>
        <taxon>Mucorales</taxon>
        <taxon>Cunninghamellaceae</taxon>
        <taxon>Absidia</taxon>
    </lineage>
</organism>
<evidence type="ECO:0000256" key="1">
    <source>
        <dbReference type="SAM" id="MobiDB-lite"/>
    </source>
</evidence>
<feature type="compositionally biased region" description="Low complexity" evidence="1">
    <location>
        <begin position="62"/>
        <end position="71"/>
    </location>
</feature>
<feature type="region of interest" description="Disordered" evidence="1">
    <location>
        <begin position="42"/>
        <end position="76"/>
    </location>
</feature>
<dbReference type="EMBL" id="MCGE01000045">
    <property type="protein sequence ID" value="ORZ05203.1"/>
    <property type="molecule type" value="Genomic_DNA"/>
</dbReference>
<proteinExistence type="predicted"/>